<protein>
    <recommendedName>
        <fullName evidence="4">DUF4283 domain-containing protein</fullName>
    </recommendedName>
</protein>
<accession>A0A835GUG3</accession>
<gene>
    <name evidence="2" type="ORF">IFM89_005508</name>
</gene>
<keyword evidence="3" id="KW-1185">Reference proteome</keyword>
<organism evidence="2 3">
    <name type="scientific">Coptis chinensis</name>
    <dbReference type="NCBI Taxonomy" id="261450"/>
    <lineage>
        <taxon>Eukaryota</taxon>
        <taxon>Viridiplantae</taxon>
        <taxon>Streptophyta</taxon>
        <taxon>Embryophyta</taxon>
        <taxon>Tracheophyta</taxon>
        <taxon>Spermatophyta</taxon>
        <taxon>Magnoliopsida</taxon>
        <taxon>Ranunculales</taxon>
        <taxon>Ranunculaceae</taxon>
        <taxon>Coptidoideae</taxon>
        <taxon>Coptis</taxon>
    </lineage>
</organism>
<sequence>MRSRLGRRRSFAVVEAKSFEFEWWNNSSGGDEVSLTERGRRGVFKCTTSVGGARWLANYLCQVSLVEENDNNPLSFWDDHVKIIGSTRNNDRGTYVHLLLISKKNDRRPKTMCFPAGGREETYQTSIQRQSQPPIVSVHGRNRAWETSTPSVRISSNCTVTNSSWWSSTVLCTVSRGVPNWSWVKQKILLVFTEAGFSTIEDGGAIVLFNREEEANKLAKMPPLISWEGEISFKKWNPEVGSFPIERMQSKEVLARFVGVPLHLRTKTTAESLARVCGNTFEVIEESLDWTRTSIKVKVQVSELGRIPRIINLEERGYVFPIWVVLELDGSSLNSNFVEAEGEKEDEVEVLRIGVVNVDQSSPQNLPCQQYSNCQVEDTTDTSRPPVFEEFQSGDLNISNFEFVASANPNSPPIVERQMGSSPFSMLRPATDDPQLMGANGDGSCGLELHTTFQTHGQACGPNAPSELNTGQHTQAHGSRRRVPTFPWSNAFIRWKALQRSNKRRTKRKAKRGFHRSHTLVSDPGPGIDLSTQNSCSLSSTNSHLIPPALIRELTLNPPNLLTPSCEEGTMSSMAVAPASGAVVSGDRMFSIQNALDIDNCHASMDVSVLANRLYNCQNLEDLSDWVKFMVVPIARNLGISSRMNNARLEKLFGDLLKENLHDSVYLLGQLTKQEGMGASHRYSSKETRWMEV</sequence>
<proteinExistence type="predicted"/>
<dbReference type="Proteomes" id="UP000631114">
    <property type="component" value="Unassembled WGS sequence"/>
</dbReference>
<evidence type="ECO:0000256" key="1">
    <source>
        <dbReference type="SAM" id="MobiDB-lite"/>
    </source>
</evidence>
<evidence type="ECO:0000313" key="2">
    <source>
        <dbReference type="EMBL" id="KAF9587776.1"/>
    </source>
</evidence>
<dbReference type="EMBL" id="JADFTS010000009">
    <property type="protein sequence ID" value="KAF9587776.1"/>
    <property type="molecule type" value="Genomic_DNA"/>
</dbReference>
<name>A0A835GUG3_9MAGN</name>
<evidence type="ECO:0000313" key="3">
    <source>
        <dbReference type="Proteomes" id="UP000631114"/>
    </source>
</evidence>
<reference evidence="2 3" key="1">
    <citation type="submission" date="2020-10" db="EMBL/GenBank/DDBJ databases">
        <title>The Coptis chinensis genome and diversification of protoberbering-type alkaloids.</title>
        <authorList>
            <person name="Wang B."/>
            <person name="Shu S."/>
            <person name="Song C."/>
            <person name="Liu Y."/>
        </authorList>
    </citation>
    <scope>NUCLEOTIDE SEQUENCE [LARGE SCALE GENOMIC DNA]</scope>
    <source>
        <strain evidence="2">HL-2020</strain>
        <tissue evidence="2">Leaf</tissue>
    </source>
</reference>
<feature type="region of interest" description="Disordered" evidence="1">
    <location>
        <begin position="501"/>
        <end position="526"/>
    </location>
</feature>
<comment type="caution">
    <text evidence="2">The sequence shown here is derived from an EMBL/GenBank/DDBJ whole genome shotgun (WGS) entry which is preliminary data.</text>
</comment>
<dbReference type="AlphaFoldDB" id="A0A835GUG3"/>
<feature type="compositionally biased region" description="Basic residues" evidence="1">
    <location>
        <begin position="501"/>
        <end position="518"/>
    </location>
</feature>
<evidence type="ECO:0008006" key="4">
    <source>
        <dbReference type="Google" id="ProtNLM"/>
    </source>
</evidence>